<dbReference type="InterPro" id="IPR015943">
    <property type="entry name" value="WD40/YVTN_repeat-like_dom_sf"/>
</dbReference>
<dbReference type="Proteomes" id="UP001239909">
    <property type="component" value="Unassembled WGS sequence"/>
</dbReference>
<evidence type="ECO:0000256" key="1">
    <source>
        <dbReference type="ARBA" id="ARBA00022574"/>
    </source>
</evidence>
<name>A0ABQ6LEE3_9RHOB</name>
<dbReference type="SMART" id="SM00320">
    <property type="entry name" value="WD40"/>
    <property type="match status" value="3"/>
</dbReference>
<dbReference type="EMBL" id="BSYI01000005">
    <property type="protein sequence ID" value="GMG81720.1"/>
    <property type="molecule type" value="Genomic_DNA"/>
</dbReference>
<dbReference type="Pfam" id="PF00656">
    <property type="entry name" value="Peptidase_C14"/>
    <property type="match status" value="1"/>
</dbReference>
<evidence type="ECO:0000313" key="7">
    <source>
        <dbReference type="Proteomes" id="UP001239909"/>
    </source>
</evidence>
<keyword evidence="2" id="KW-0677">Repeat</keyword>
<feature type="domain" description="Peptidase C14 caspase" evidence="5">
    <location>
        <begin position="532"/>
        <end position="722"/>
    </location>
</feature>
<feature type="chain" id="PRO_5047283157" description="Peptidase C14 caspase domain-containing protein" evidence="4">
    <location>
        <begin position="30"/>
        <end position="791"/>
    </location>
</feature>
<evidence type="ECO:0000313" key="6">
    <source>
        <dbReference type="EMBL" id="GMG81720.1"/>
    </source>
</evidence>
<dbReference type="Pfam" id="PF00400">
    <property type="entry name" value="WD40"/>
    <property type="match status" value="1"/>
</dbReference>
<dbReference type="SUPFAM" id="SSF50978">
    <property type="entry name" value="WD40 repeat-like"/>
    <property type="match status" value="1"/>
</dbReference>
<keyword evidence="7" id="KW-1185">Reference proteome</keyword>
<dbReference type="PROSITE" id="PS50082">
    <property type="entry name" value="WD_REPEATS_2"/>
    <property type="match status" value="1"/>
</dbReference>
<protein>
    <recommendedName>
        <fullName evidence="5">Peptidase C14 caspase domain-containing protein</fullName>
    </recommendedName>
</protein>
<accession>A0ABQ6LEE3</accession>
<keyword evidence="1 3" id="KW-0853">WD repeat</keyword>
<comment type="caution">
    <text evidence="6">The sequence shown here is derived from an EMBL/GenBank/DDBJ whole genome shotgun (WGS) entry which is preliminary data.</text>
</comment>
<evidence type="ECO:0000256" key="3">
    <source>
        <dbReference type="PROSITE-ProRule" id="PRU00221"/>
    </source>
</evidence>
<dbReference type="PANTHER" id="PTHR19857">
    <property type="entry name" value="MITOCHONDRIAL DIVISION PROTEIN 1-RELATED"/>
    <property type="match status" value="1"/>
</dbReference>
<proteinExistence type="predicted"/>
<dbReference type="InterPro" id="IPR011600">
    <property type="entry name" value="Pept_C14_caspase"/>
</dbReference>
<gene>
    <name evidence="6" type="ORF">LNKW23_09330</name>
</gene>
<evidence type="ECO:0000256" key="4">
    <source>
        <dbReference type="SAM" id="SignalP"/>
    </source>
</evidence>
<reference evidence="6 7" key="1">
    <citation type="submission" date="2023-04" db="EMBL/GenBank/DDBJ databases">
        <title>Marinoamorphus aggregata gen. nov., sp. Nov., isolate from tissue of brittle star Ophioplocus japonicus.</title>
        <authorList>
            <person name="Kawano K."/>
            <person name="Sawayama S."/>
            <person name="Nakagawa S."/>
        </authorList>
    </citation>
    <scope>NUCLEOTIDE SEQUENCE [LARGE SCALE GENOMIC DNA]</scope>
    <source>
        <strain evidence="6 7">NKW23</strain>
    </source>
</reference>
<evidence type="ECO:0000256" key="2">
    <source>
        <dbReference type="ARBA" id="ARBA00022737"/>
    </source>
</evidence>
<feature type="signal peptide" evidence="4">
    <location>
        <begin position="1"/>
        <end position="29"/>
    </location>
</feature>
<dbReference type="InterPro" id="IPR001680">
    <property type="entry name" value="WD40_rpt"/>
</dbReference>
<dbReference type="InterPro" id="IPR051179">
    <property type="entry name" value="WD_repeat_multifunction"/>
</dbReference>
<keyword evidence="4" id="KW-0732">Signal</keyword>
<evidence type="ECO:0000259" key="5">
    <source>
        <dbReference type="Pfam" id="PF00656"/>
    </source>
</evidence>
<dbReference type="InterPro" id="IPR036322">
    <property type="entry name" value="WD40_repeat_dom_sf"/>
</dbReference>
<dbReference type="Gene3D" id="2.130.10.10">
    <property type="entry name" value="YVTN repeat-like/Quinoprotein amine dehydrogenase"/>
    <property type="match status" value="2"/>
</dbReference>
<feature type="repeat" description="WD" evidence="3">
    <location>
        <begin position="264"/>
        <end position="294"/>
    </location>
</feature>
<organism evidence="6 7">
    <name type="scientific">Paralimibaculum aggregatum</name>
    <dbReference type="NCBI Taxonomy" id="3036245"/>
    <lineage>
        <taxon>Bacteria</taxon>
        <taxon>Pseudomonadati</taxon>
        <taxon>Pseudomonadota</taxon>
        <taxon>Alphaproteobacteria</taxon>
        <taxon>Rhodobacterales</taxon>
        <taxon>Paracoccaceae</taxon>
        <taxon>Paralimibaculum</taxon>
    </lineage>
</organism>
<dbReference type="RefSeq" id="WP_285670436.1">
    <property type="nucleotide sequence ID" value="NZ_BSYI01000005.1"/>
</dbReference>
<dbReference type="Gene3D" id="3.40.50.1460">
    <property type="match status" value="1"/>
</dbReference>
<sequence length="791" mass="82361">MAMTRQLRALALGVAAAAALQLAPVPAAAQTIDVMRSAGRGIERALRSQIGQALRPTLEVRNAYDDPPKAMAVAPDGSHLAVVTPDGRLRVFDLVEGTQVLGGRGSGFEAVAIGGAGRPVIVLRSDGGVVAAERWGTAPGQALRLSGRASAVAVSRSSAYVGMASGAVEIFDAVSLERRAGVPATGEAVTAIATDPAGDFALVGDEDGEIRVISETGWVGAVAGTSGDEITALVHVVGPLFAAGTEDGELAFIDASSAKVLLTWDGHDDEITGIVGLGNRIASADEDGEVRFWDGQGRAAAEVRSDWEGGVTGLGVVASAGLQRVVVAGPNDAIHLVDPQSARPLLSLFVTRNGWGAVDERGRFDGDAGALQDIAWRAGKLRLPVENLSARYFEPGLLVKHLTARAEFLTPAREAVSQRMFPPPVVAMDVVSEPGAAGQPIVLEIEAESGSAREISEIRLYHNGKRVPDAAIRDGGSSGRTRSVTATVAALPGENRLVAVARGWEDIDSVPVEEVVETPRSGAAQSLRITSVGIDRYAGRALRLNYAVADAKAVADQLARRGGAIFAGVDAELLLDKKASRKGIDDALGRLASTQASDVAVIFLAGHARTVGAEWYFLPRELSDLKNDGEVRRLGISGRALADALTGIPAQRVLLVVDACQSGAVLGSFESYGQRRALQELKNRTGVTVIAATRADQLAPEYQSLGHGLLTYVFLEGMRSGGGGLRADLAPRDGSLTAAELKAYVEARAPELAGELNARISEQQGPRGDFSQRVPVTPVGVVLGADFALAR</sequence>